<dbReference type="EMBL" id="MPUH01000462">
    <property type="protein sequence ID" value="OMJ79600.1"/>
    <property type="molecule type" value="Genomic_DNA"/>
</dbReference>
<dbReference type="Proteomes" id="UP000187209">
    <property type="component" value="Unassembled WGS sequence"/>
</dbReference>
<organism evidence="2 3">
    <name type="scientific">Stentor coeruleus</name>
    <dbReference type="NCBI Taxonomy" id="5963"/>
    <lineage>
        <taxon>Eukaryota</taxon>
        <taxon>Sar</taxon>
        <taxon>Alveolata</taxon>
        <taxon>Ciliophora</taxon>
        <taxon>Postciliodesmatophora</taxon>
        <taxon>Heterotrichea</taxon>
        <taxon>Heterotrichida</taxon>
        <taxon>Stentoridae</taxon>
        <taxon>Stentor</taxon>
    </lineage>
</organism>
<feature type="transmembrane region" description="Helical" evidence="1">
    <location>
        <begin position="56"/>
        <end position="76"/>
    </location>
</feature>
<keyword evidence="3" id="KW-1185">Reference proteome</keyword>
<keyword evidence="1" id="KW-1133">Transmembrane helix</keyword>
<evidence type="ECO:0000256" key="1">
    <source>
        <dbReference type="SAM" id="Phobius"/>
    </source>
</evidence>
<keyword evidence="1" id="KW-0812">Transmembrane</keyword>
<name>A0A1R2BS68_9CILI</name>
<sequence>MYKYGVTQKQECLENRNVLCQKEHLSGSTSVFLVCQSYAMYTSGARYWRDRSGRPFILTFTIFFCLNMNISLISSWDFIHL</sequence>
<protein>
    <submittedName>
        <fullName evidence="2">Uncharacterized protein</fullName>
    </submittedName>
</protein>
<proteinExistence type="predicted"/>
<keyword evidence="1" id="KW-0472">Membrane</keyword>
<evidence type="ECO:0000313" key="3">
    <source>
        <dbReference type="Proteomes" id="UP000187209"/>
    </source>
</evidence>
<reference evidence="2 3" key="1">
    <citation type="submission" date="2016-11" db="EMBL/GenBank/DDBJ databases">
        <title>The macronuclear genome of Stentor coeruleus: a giant cell with tiny introns.</title>
        <authorList>
            <person name="Slabodnick M."/>
            <person name="Ruby J.G."/>
            <person name="Reiff S.B."/>
            <person name="Swart E.C."/>
            <person name="Gosai S."/>
            <person name="Prabakaran S."/>
            <person name="Witkowska E."/>
            <person name="Larue G.E."/>
            <person name="Fisher S."/>
            <person name="Freeman R.M."/>
            <person name="Gunawardena J."/>
            <person name="Chu W."/>
            <person name="Stover N.A."/>
            <person name="Gregory B.D."/>
            <person name="Nowacki M."/>
            <person name="Derisi J."/>
            <person name="Roy S.W."/>
            <person name="Marshall W.F."/>
            <person name="Sood P."/>
        </authorList>
    </citation>
    <scope>NUCLEOTIDE SEQUENCE [LARGE SCALE GENOMIC DNA]</scope>
    <source>
        <strain evidence="2">WM001</strain>
    </source>
</reference>
<comment type="caution">
    <text evidence="2">The sequence shown here is derived from an EMBL/GenBank/DDBJ whole genome shotgun (WGS) entry which is preliminary data.</text>
</comment>
<evidence type="ECO:0000313" key="2">
    <source>
        <dbReference type="EMBL" id="OMJ79600.1"/>
    </source>
</evidence>
<dbReference type="AlphaFoldDB" id="A0A1R2BS68"/>
<gene>
    <name evidence="2" type="ORF">SteCoe_20328</name>
</gene>
<accession>A0A1R2BS68</accession>